<dbReference type="EMBL" id="VIGC01000018">
    <property type="protein sequence ID" value="TQE94968.1"/>
    <property type="molecule type" value="Genomic_DNA"/>
</dbReference>
<comment type="caution">
    <text evidence="4">The sequence shown here is derived from an EMBL/GenBank/DDBJ whole genome shotgun (WGS) entry which is preliminary data.</text>
</comment>
<dbReference type="Gene3D" id="3.10.580.10">
    <property type="entry name" value="CBS-domain"/>
    <property type="match status" value="1"/>
</dbReference>
<evidence type="ECO:0000313" key="4">
    <source>
        <dbReference type="EMBL" id="TQE94968.1"/>
    </source>
</evidence>
<dbReference type="Proteomes" id="UP000317371">
    <property type="component" value="Unassembled WGS sequence"/>
</dbReference>
<evidence type="ECO:0000313" key="5">
    <source>
        <dbReference type="Proteomes" id="UP000317371"/>
    </source>
</evidence>
<accession>A0A540VDX6</accession>
<dbReference type="RefSeq" id="WP_141610820.1">
    <property type="nucleotide sequence ID" value="NZ_VIGC02000018.1"/>
</dbReference>
<dbReference type="Pfam" id="PF00571">
    <property type="entry name" value="CBS"/>
    <property type="match status" value="2"/>
</dbReference>
<dbReference type="PANTHER" id="PTHR43080">
    <property type="entry name" value="CBS DOMAIN-CONTAINING PROTEIN CBSX3, MITOCHONDRIAL"/>
    <property type="match status" value="1"/>
</dbReference>
<keyword evidence="5" id="KW-1185">Reference proteome</keyword>
<dbReference type="CDD" id="cd04586">
    <property type="entry name" value="CBS_pair_BON_assoc"/>
    <property type="match status" value="1"/>
</dbReference>
<dbReference type="PANTHER" id="PTHR43080:SF2">
    <property type="entry name" value="CBS DOMAIN-CONTAINING PROTEIN"/>
    <property type="match status" value="1"/>
</dbReference>
<evidence type="ECO:0000256" key="1">
    <source>
        <dbReference type="ARBA" id="ARBA00023122"/>
    </source>
</evidence>
<feature type="domain" description="CBS" evidence="3">
    <location>
        <begin position="7"/>
        <end position="66"/>
    </location>
</feature>
<dbReference type="InterPro" id="IPR000644">
    <property type="entry name" value="CBS_dom"/>
</dbReference>
<dbReference type="InterPro" id="IPR046342">
    <property type="entry name" value="CBS_dom_sf"/>
</dbReference>
<feature type="domain" description="CBS" evidence="3">
    <location>
        <begin position="99"/>
        <end position="156"/>
    </location>
</feature>
<reference evidence="4 5" key="1">
    <citation type="submission" date="2019-06" db="EMBL/GenBank/DDBJ databases">
        <title>Genome sequence of Litorilinea aerophila BAA-2444.</title>
        <authorList>
            <person name="Maclea K.S."/>
            <person name="Maurais E.G."/>
            <person name="Iannazzi L.C."/>
        </authorList>
    </citation>
    <scope>NUCLEOTIDE SEQUENCE [LARGE SCALE GENOMIC DNA]</scope>
    <source>
        <strain evidence="4 5">ATCC BAA-2444</strain>
    </source>
</reference>
<dbReference type="OrthoDB" id="9790355at2"/>
<dbReference type="InterPro" id="IPR051257">
    <property type="entry name" value="Diverse_CBS-Domain"/>
</dbReference>
<dbReference type="SUPFAM" id="SSF54631">
    <property type="entry name" value="CBS-domain pair"/>
    <property type="match status" value="1"/>
</dbReference>
<dbReference type="AlphaFoldDB" id="A0A540VDX6"/>
<organism evidence="4 5">
    <name type="scientific">Litorilinea aerophila</name>
    <dbReference type="NCBI Taxonomy" id="1204385"/>
    <lineage>
        <taxon>Bacteria</taxon>
        <taxon>Bacillati</taxon>
        <taxon>Chloroflexota</taxon>
        <taxon>Caldilineae</taxon>
        <taxon>Caldilineales</taxon>
        <taxon>Caldilineaceae</taxon>
        <taxon>Litorilinea</taxon>
    </lineage>
</organism>
<protein>
    <submittedName>
        <fullName evidence="4">CBS domain-containing protein</fullName>
    </submittedName>
</protein>
<gene>
    <name evidence="4" type="ORF">FKZ61_14265</name>
</gene>
<dbReference type="InParanoid" id="A0A540VDX6"/>
<name>A0A540VDX6_9CHLR</name>
<evidence type="ECO:0000256" key="2">
    <source>
        <dbReference type="PROSITE-ProRule" id="PRU00703"/>
    </source>
</evidence>
<proteinExistence type="predicted"/>
<sequence length="161" mass="18067">MQVREIMSSPAITVRPETPIQEVARIMRENQISGVPVVDEQGRLLGAVTELDLIARHAPLKEPRYIAVLSAYIPVGLEEYRQYKEQLRQALAINAAQLMSEDIHTVTPDTELEEALELMLDPECTLLPVVENGRVVGVVTRTDIVQLIEALEMGPEEEEKR</sequence>
<dbReference type="PROSITE" id="PS51371">
    <property type="entry name" value="CBS"/>
    <property type="match status" value="2"/>
</dbReference>
<dbReference type="SMART" id="SM00116">
    <property type="entry name" value="CBS"/>
    <property type="match status" value="2"/>
</dbReference>
<keyword evidence="1 2" id="KW-0129">CBS domain</keyword>
<evidence type="ECO:0000259" key="3">
    <source>
        <dbReference type="PROSITE" id="PS51371"/>
    </source>
</evidence>